<evidence type="ECO:0000313" key="7">
    <source>
        <dbReference type="EMBL" id="AOY56047.1"/>
    </source>
</evidence>
<dbReference type="CDD" id="cd16964">
    <property type="entry name" value="YqgF"/>
    <property type="match status" value="1"/>
</dbReference>
<keyword evidence="2 5" id="KW-0690">Ribosome biogenesis</keyword>
<gene>
    <name evidence="7" type="ORF">A4Z71_03490</name>
</gene>
<evidence type="ECO:0000313" key="8">
    <source>
        <dbReference type="Proteomes" id="UP000243784"/>
    </source>
</evidence>
<evidence type="ECO:0000256" key="2">
    <source>
        <dbReference type="ARBA" id="ARBA00022517"/>
    </source>
</evidence>
<evidence type="ECO:0000256" key="4">
    <source>
        <dbReference type="ARBA" id="ARBA00022801"/>
    </source>
</evidence>
<protein>
    <recommendedName>
        <fullName evidence="5">Putative pre-16S rRNA nuclease</fullName>
        <ecNumber evidence="5">3.1.-.-</ecNumber>
    </recommendedName>
</protein>
<dbReference type="GO" id="GO:0000967">
    <property type="term" value="P:rRNA 5'-end processing"/>
    <property type="evidence" value="ECO:0007669"/>
    <property type="project" value="UniProtKB-UniRule"/>
</dbReference>
<dbReference type="SMART" id="SM00732">
    <property type="entry name" value="YqgFc"/>
    <property type="match status" value="1"/>
</dbReference>
<dbReference type="InterPro" id="IPR012337">
    <property type="entry name" value="RNaseH-like_sf"/>
</dbReference>
<name>A0A1D9DZ12_9MICO</name>
<dbReference type="STRING" id="535712.A4Z71_03490"/>
<dbReference type="InterPro" id="IPR005227">
    <property type="entry name" value="YqgF"/>
</dbReference>
<keyword evidence="1 5" id="KW-0963">Cytoplasm</keyword>
<dbReference type="HAMAP" id="MF_00651">
    <property type="entry name" value="Nuclease_YqgF"/>
    <property type="match status" value="1"/>
</dbReference>
<dbReference type="GO" id="GO:0005829">
    <property type="term" value="C:cytosol"/>
    <property type="evidence" value="ECO:0007669"/>
    <property type="project" value="TreeGrafter"/>
</dbReference>
<dbReference type="PANTHER" id="PTHR33317:SF4">
    <property type="entry name" value="POLYNUCLEOTIDYL TRANSFERASE, RIBONUCLEASE H-LIKE SUPERFAMILY PROTEIN"/>
    <property type="match status" value="1"/>
</dbReference>
<dbReference type="GO" id="GO:0004518">
    <property type="term" value="F:nuclease activity"/>
    <property type="evidence" value="ECO:0007669"/>
    <property type="project" value="UniProtKB-KW"/>
</dbReference>
<keyword evidence="3 5" id="KW-0540">Nuclease</keyword>
<dbReference type="PANTHER" id="PTHR33317">
    <property type="entry name" value="POLYNUCLEOTIDYL TRANSFERASE, RIBONUCLEASE H-LIKE SUPERFAMILY PROTEIN"/>
    <property type="match status" value="1"/>
</dbReference>
<dbReference type="OrthoDB" id="9790539at2"/>
<keyword evidence="8" id="KW-1185">Reference proteome</keyword>
<proteinExistence type="inferred from homology"/>
<dbReference type="Gene3D" id="3.30.420.140">
    <property type="entry name" value="YqgF/RNase H-like domain"/>
    <property type="match status" value="1"/>
</dbReference>
<dbReference type="RefSeq" id="WP_070954557.1">
    <property type="nucleotide sequence ID" value="NZ_CP015208.1"/>
</dbReference>
<evidence type="ECO:0000256" key="3">
    <source>
        <dbReference type="ARBA" id="ARBA00022722"/>
    </source>
</evidence>
<dbReference type="Pfam" id="PF03652">
    <property type="entry name" value="RuvX"/>
    <property type="match status" value="1"/>
</dbReference>
<evidence type="ECO:0000256" key="5">
    <source>
        <dbReference type="HAMAP-Rule" id="MF_00651"/>
    </source>
</evidence>
<comment type="similarity">
    <text evidence="5">Belongs to the YqgF HJR family.</text>
</comment>
<dbReference type="AlphaFoldDB" id="A0A1D9DZ12"/>
<evidence type="ECO:0000259" key="6">
    <source>
        <dbReference type="SMART" id="SM00732"/>
    </source>
</evidence>
<dbReference type="KEGG" id="rpla:A4Z71_03490"/>
<dbReference type="InterPro" id="IPR037027">
    <property type="entry name" value="YqgF/RNaseH-like_dom_sf"/>
</dbReference>
<dbReference type="GO" id="GO:0016788">
    <property type="term" value="F:hydrolase activity, acting on ester bonds"/>
    <property type="evidence" value="ECO:0007669"/>
    <property type="project" value="UniProtKB-UniRule"/>
</dbReference>
<dbReference type="EC" id="3.1.-.-" evidence="5"/>
<keyword evidence="4 5" id="KW-0378">Hydrolase</keyword>
<feature type="domain" description="YqgF/RNase H-like" evidence="6">
    <location>
        <begin position="4"/>
        <end position="105"/>
    </location>
</feature>
<comment type="function">
    <text evidence="5">Could be a nuclease involved in processing of the 5'-end of pre-16S rRNA.</text>
</comment>
<dbReference type="InterPro" id="IPR006641">
    <property type="entry name" value="YqgF/RNaseH-like_dom"/>
</dbReference>
<dbReference type="NCBIfam" id="TIGR00250">
    <property type="entry name" value="RNAse_H_YqgF"/>
    <property type="match status" value="1"/>
</dbReference>
<evidence type="ECO:0000256" key="1">
    <source>
        <dbReference type="ARBA" id="ARBA00022490"/>
    </source>
</evidence>
<dbReference type="EMBL" id="CP015208">
    <property type="protein sequence ID" value="AOY56047.1"/>
    <property type="molecule type" value="Genomic_DNA"/>
</dbReference>
<organism evidence="7 8">
    <name type="scientific">Candidatus Rhodoluna planktonica</name>
    <dbReference type="NCBI Taxonomy" id="535712"/>
    <lineage>
        <taxon>Bacteria</taxon>
        <taxon>Bacillati</taxon>
        <taxon>Actinomycetota</taxon>
        <taxon>Actinomycetes</taxon>
        <taxon>Micrococcales</taxon>
        <taxon>Microbacteriaceae</taxon>
        <taxon>Luna cluster</taxon>
        <taxon>Luna-1 subcluster</taxon>
        <taxon>Rhodoluna</taxon>
    </lineage>
</organism>
<dbReference type="SUPFAM" id="SSF53098">
    <property type="entry name" value="Ribonuclease H-like"/>
    <property type="match status" value="1"/>
</dbReference>
<accession>A0A1D9DZ12</accession>
<comment type="subcellular location">
    <subcellularLocation>
        <location evidence="5">Cytoplasm</location>
    </subcellularLocation>
</comment>
<dbReference type="Proteomes" id="UP000243784">
    <property type="component" value="Chromosome"/>
</dbReference>
<reference evidence="7 8" key="1">
    <citation type="journal article" date="2016" name="Biochim. Biophys. Acta">
        <title>Photochemical characterization of actinorhodopsin and its functional existence in the natural host.</title>
        <authorList>
            <person name="Nakamura S."/>
            <person name="Kikukawa T."/>
            <person name="Tamogami J."/>
            <person name="Kamiya M."/>
            <person name="Aizawa T."/>
            <person name="Hahn M.W."/>
            <person name="Ihara K."/>
            <person name="Kamo N."/>
            <person name="Demura M."/>
        </authorList>
    </citation>
    <scope>NUCLEOTIDE SEQUENCE [LARGE SCALE GENOMIC DNA]</scope>
    <source>
        <strain evidence="7 8">MWH-Dar1</strain>
    </source>
</reference>
<sequence>MRPGRIAALDVGRARVGVAICDPDRILATPVGAVARSESVDDTIAAIEHLLDEFSVTEFVVGLPVNLTGDDTASTQDARMFAESLQNKVTVPVHLIDERLTTRIAQNKLYAAGRNSRNSKSIVDAAAAVEILNSFLDQWRLGQA</sequence>